<dbReference type="PROSITE" id="PS51257">
    <property type="entry name" value="PROKAR_LIPOPROTEIN"/>
    <property type="match status" value="1"/>
</dbReference>
<dbReference type="GO" id="GO:0003755">
    <property type="term" value="F:peptidyl-prolyl cis-trans isomerase activity"/>
    <property type="evidence" value="ECO:0007669"/>
    <property type="project" value="UniProtKB-KW"/>
</dbReference>
<dbReference type="InterPro" id="IPR000297">
    <property type="entry name" value="PPIase_PpiC"/>
</dbReference>
<feature type="domain" description="PpiC" evidence="8">
    <location>
        <begin position="153"/>
        <end position="243"/>
    </location>
</feature>
<evidence type="ECO:0000256" key="6">
    <source>
        <dbReference type="PROSITE-ProRule" id="PRU00278"/>
    </source>
</evidence>
<evidence type="ECO:0000256" key="4">
    <source>
        <dbReference type="ARBA" id="ARBA00023110"/>
    </source>
</evidence>
<dbReference type="InterPro" id="IPR027304">
    <property type="entry name" value="Trigger_fact/SurA_dom_sf"/>
</dbReference>
<dbReference type="Gene3D" id="3.10.50.40">
    <property type="match status" value="1"/>
</dbReference>
<dbReference type="EC" id="5.2.1.8" evidence="2"/>
<dbReference type="PANTHER" id="PTHR47245">
    <property type="entry name" value="PEPTIDYLPROLYL ISOMERASE"/>
    <property type="match status" value="1"/>
</dbReference>
<sequence length="328" mass="36332">MYGERTKSMKKQLLLVLVVGALLTTLACLKAPEDNVLKKGGTPIVKLGQETITSEQLQEELAKLPPNIKAMFAGKDGLKRLVDEVRKREILYLEAKKVGLDKEPEFTKKINEFKKINLINTLIQKNVQTQNVTVTPEEAKKYYDENQKEFVMPEQVRAVHILVKTEQEAKDLYDKLKKGGDFAASAKSVSIDTATADKGGDLGFFSRGQMEPNFDEAVFKLNKGELSKPVKTSFGYHIIKVVDNKEAKTTDFEAVKQMIIQFLTGEKQKKAFDTYYSSVEKNYTVNVDTKALDDFVNKQTAVPPPTPGALPPGHGANAPAPPAGAPNK</sequence>
<dbReference type="Proteomes" id="UP000033423">
    <property type="component" value="Unassembled WGS sequence"/>
</dbReference>
<evidence type="ECO:0000256" key="1">
    <source>
        <dbReference type="ARBA" id="ARBA00000971"/>
    </source>
</evidence>
<evidence type="ECO:0000313" key="10">
    <source>
        <dbReference type="Proteomes" id="UP000033423"/>
    </source>
</evidence>
<keyword evidence="10" id="KW-1185">Reference proteome</keyword>
<comment type="catalytic activity">
    <reaction evidence="1">
        <text>[protein]-peptidylproline (omega=180) = [protein]-peptidylproline (omega=0)</text>
        <dbReference type="Rhea" id="RHEA:16237"/>
        <dbReference type="Rhea" id="RHEA-COMP:10747"/>
        <dbReference type="Rhea" id="RHEA-COMP:10748"/>
        <dbReference type="ChEBI" id="CHEBI:83833"/>
        <dbReference type="ChEBI" id="CHEBI:83834"/>
        <dbReference type="EC" id="5.2.1.8"/>
    </reaction>
</comment>
<evidence type="ECO:0000259" key="8">
    <source>
        <dbReference type="PROSITE" id="PS50198"/>
    </source>
</evidence>
<evidence type="ECO:0000313" key="9">
    <source>
        <dbReference type="EMBL" id="KJU85123.1"/>
    </source>
</evidence>
<dbReference type="AlphaFoldDB" id="A0A0F3GWQ8"/>
<evidence type="ECO:0000256" key="3">
    <source>
        <dbReference type="ARBA" id="ARBA00022729"/>
    </source>
</evidence>
<keyword evidence="5 6" id="KW-0413">Isomerase</keyword>
<evidence type="ECO:0000256" key="2">
    <source>
        <dbReference type="ARBA" id="ARBA00013194"/>
    </source>
</evidence>
<protein>
    <recommendedName>
        <fullName evidence="2">peptidylprolyl isomerase</fullName>
        <ecNumber evidence="2">5.2.1.8</ecNumber>
    </recommendedName>
</protein>
<accession>A0A0F3GWQ8</accession>
<feature type="region of interest" description="Disordered" evidence="7">
    <location>
        <begin position="297"/>
        <end position="328"/>
    </location>
</feature>
<organism evidence="9 10">
    <name type="scientific">Candidatus Magnetobacterium bavaricum</name>
    <dbReference type="NCBI Taxonomy" id="29290"/>
    <lineage>
        <taxon>Bacteria</taxon>
        <taxon>Pseudomonadati</taxon>
        <taxon>Nitrospirota</taxon>
        <taxon>Thermodesulfovibrionia</taxon>
        <taxon>Thermodesulfovibrionales</taxon>
        <taxon>Candidatus Magnetobacteriaceae</taxon>
        <taxon>Candidatus Magnetobacterium</taxon>
    </lineage>
</organism>
<name>A0A0F3GWQ8_9BACT</name>
<proteinExistence type="predicted"/>
<dbReference type="Pfam" id="PF13145">
    <property type="entry name" value="Rotamase_2"/>
    <property type="match status" value="1"/>
</dbReference>
<evidence type="ECO:0000256" key="5">
    <source>
        <dbReference type="ARBA" id="ARBA00023235"/>
    </source>
</evidence>
<evidence type="ECO:0000256" key="7">
    <source>
        <dbReference type="SAM" id="MobiDB-lite"/>
    </source>
</evidence>
<feature type="compositionally biased region" description="Pro residues" evidence="7">
    <location>
        <begin position="319"/>
        <end position="328"/>
    </location>
</feature>
<dbReference type="EMBL" id="LACI01001151">
    <property type="protein sequence ID" value="KJU85123.1"/>
    <property type="molecule type" value="Genomic_DNA"/>
</dbReference>
<keyword evidence="3" id="KW-0732">Signal</keyword>
<dbReference type="PROSITE" id="PS50198">
    <property type="entry name" value="PPIC_PPIASE_2"/>
    <property type="match status" value="1"/>
</dbReference>
<comment type="caution">
    <text evidence="9">The sequence shown here is derived from an EMBL/GenBank/DDBJ whole genome shotgun (WGS) entry which is preliminary data.</text>
</comment>
<dbReference type="InterPro" id="IPR050245">
    <property type="entry name" value="PrsA_foldase"/>
</dbReference>
<keyword evidence="4 6" id="KW-0697">Rotamase</keyword>
<reference evidence="9 10" key="1">
    <citation type="submission" date="2015-02" db="EMBL/GenBank/DDBJ databases">
        <title>Single-cell genomics of uncultivated deep-branching MTB reveals a conserved set of magnetosome genes.</title>
        <authorList>
            <person name="Kolinko S."/>
            <person name="Richter M."/>
            <person name="Glockner F.O."/>
            <person name="Brachmann A."/>
            <person name="Schuler D."/>
        </authorList>
    </citation>
    <scope>NUCLEOTIDE SEQUENCE [LARGE SCALE GENOMIC DNA]</scope>
    <source>
        <strain evidence="9">TM-1</strain>
    </source>
</reference>
<dbReference type="PATRIC" id="fig|29290.4.peg.3568"/>
<dbReference type="SUPFAM" id="SSF109998">
    <property type="entry name" value="Triger factor/SurA peptide-binding domain-like"/>
    <property type="match status" value="1"/>
</dbReference>
<dbReference type="InterPro" id="IPR046357">
    <property type="entry name" value="PPIase_dom_sf"/>
</dbReference>
<gene>
    <name evidence="9" type="ORF">MBAV_002684</name>
</gene>
<dbReference type="SUPFAM" id="SSF54534">
    <property type="entry name" value="FKBP-like"/>
    <property type="match status" value="1"/>
</dbReference>
<dbReference type="PANTHER" id="PTHR47245:SF1">
    <property type="entry name" value="FOLDASE PROTEIN PRSA"/>
    <property type="match status" value="1"/>
</dbReference>